<protein>
    <recommendedName>
        <fullName evidence="8">ABC transmembrane type-1 domain-containing protein</fullName>
    </recommendedName>
</protein>
<comment type="caution">
    <text evidence="6">The sequence shown here is derived from an EMBL/GenBank/DDBJ whole genome shotgun (WGS) entry which is preliminary data.</text>
</comment>
<gene>
    <name evidence="6" type="ORF">BI347_18425</name>
</gene>
<dbReference type="Proteomes" id="UP000180088">
    <property type="component" value="Unassembled WGS sequence"/>
</dbReference>
<reference evidence="6 7" key="1">
    <citation type="submission" date="2016-09" db="EMBL/GenBank/DDBJ databases">
        <title>Chromobacterium muskegensis sp. nov., an insecticidal bacterium isolated from Sphagnum bogs.</title>
        <authorList>
            <person name="Sparks M.E."/>
            <person name="Blackburn M.B."/>
            <person name="Gundersen-Rindal D.E."/>
            <person name="Mitchell A."/>
            <person name="Farrar R."/>
            <person name="Kuhar D."/>
        </authorList>
    </citation>
    <scope>NUCLEOTIDE SEQUENCE [LARGE SCALE GENOMIC DNA]</scope>
    <source>
        <strain evidence="6 7">37-2</strain>
    </source>
</reference>
<dbReference type="InterPro" id="IPR036640">
    <property type="entry name" value="ABC1_TM_sf"/>
</dbReference>
<name>A0A1S1WWD7_9NEIS</name>
<evidence type="ECO:0000256" key="4">
    <source>
        <dbReference type="ARBA" id="ARBA00023136"/>
    </source>
</evidence>
<dbReference type="SUPFAM" id="SSF90123">
    <property type="entry name" value="ABC transporter transmembrane region"/>
    <property type="match status" value="1"/>
</dbReference>
<evidence type="ECO:0000256" key="2">
    <source>
        <dbReference type="ARBA" id="ARBA00022692"/>
    </source>
</evidence>
<dbReference type="GO" id="GO:0005886">
    <property type="term" value="C:plasma membrane"/>
    <property type="evidence" value="ECO:0007669"/>
    <property type="project" value="UniProtKB-SubCell"/>
</dbReference>
<dbReference type="GO" id="GO:0005524">
    <property type="term" value="F:ATP binding"/>
    <property type="evidence" value="ECO:0007669"/>
    <property type="project" value="InterPro"/>
</dbReference>
<organism evidence="6 7">
    <name type="scientific">Chromobacterium sphagni</name>
    <dbReference type="NCBI Taxonomy" id="1903179"/>
    <lineage>
        <taxon>Bacteria</taxon>
        <taxon>Pseudomonadati</taxon>
        <taxon>Pseudomonadota</taxon>
        <taxon>Betaproteobacteria</taxon>
        <taxon>Neisseriales</taxon>
        <taxon>Chromobacteriaceae</taxon>
        <taxon>Chromobacterium</taxon>
    </lineage>
</organism>
<evidence type="ECO:0000313" key="7">
    <source>
        <dbReference type="Proteomes" id="UP000180088"/>
    </source>
</evidence>
<dbReference type="EMBL" id="MKCS01000002">
    <property type="protein sequence ID" value="OHX11620.1"/>
    <property type="molecule type" value="Genomic_DNA"/>
</dbReference>
<evidence type="ECO:0000313" key="6">
    <source>
        <dbReference type="EMBL" id="OHX11620.1"/>
    </source>
</evidence>
<dbReference type="STRING" id="1903179.BI347_18425"/>
<dbReference type="AlphaFoldDB" id="A0A1S1WWD7"/>
<comment type="subcellular location">
    <subcellularLocation>
        <location evidence="1">Cell membrane</location>
        <topology evidence="1">Multi-pass membrane protein</topology>
    </subcellularLocation>
</comment>
<evidence type="ECO:0008006" key="8">
    <source>
        <dbReference type="Google" id="ProtNLM"/>
    </source>
</evidence>
<evidence type="ECO:0000256" key="3">
    <source>
        <dbReference type="ARBA" id="ARBA00022989"/>
    </source>
</evidence>
<feature type="transmembrane region" description="Helical" evidence="5">
    <location>
        <begin position="34"/>
        <end position="52"/>
    </location>
</feature>
<evidence type="ECO:0000256" key="1">
    <source>
        <dbReference type="ARBA" id="ARBA00004651"/>
    </source>
</evidence>
<sequence length="127" mass="14300">MLASRASASGALAKFDCPWFIPAVVKYRKLQLEVLGVFFVLQLFARVTPLFFLKVMDKVLVNRVFNTLDVIAADLLLLSLFNIALSVLRAHIHGGFDWERARGAMVNNVVFADYQAALQPAVTFRWK</sequence>
<keyword evidence="3 5" id="KW-1133">Transmembrane helix</keyword>
<evidence type="ECO:0000256" key="5">
    <source>
        <dbReference type="SAM" id="Phobius"/>
    </source>
</evidence>
<accession>A0A1S1WWD7</accession>
<proteinExistence type="predicted"/>
<keyword evidence="4 5" id="KW-0472">Membrane</keyword>
<keyword evidence="2 5" id="KW-0812">Transmembrane</keyword>
<feature type="transmembrane region" description="Helical" evidence="5">
    <location>
        <begin position="72"/>
        <end position="92"/>
    </location>
</feature>